<dbReference type="PANTHER" id="PTHR34700:SF4">
    <property type="entry name" value="PHAGE-LIKE ELEMENT PBSX PROTEIN XKDP"/>
    <property type="match status" value="1"/>
</dbReference>
<feature type="transmembrane region" description="Helical" evidence="2">
    <location>
        <begin position="12"/>
        <end position="34"/>
    </location>
</feature>
<dbReference type="SMART" id="SM00257">
    <property type="entry name" value="LysM"/>
    <property type="match status" value="1"/>
</dbReference>
<sequence>MHEDGAANKSGGTGLLTAGIVIALVIAAGTYMGLQDNTTPSQEELATVVAPDASVPAPDQQAAPAPAVPVPAAQTPQAASPAAPADETPGAAAGDDAADTADTSAAKTPEDLGGQTVAGIVPSVDEVRLEEDGLAVIAGRAEPGSRVSVLVDGVEIATAIADTRGAFAAVGVVAPSDKAQVLTLKAEGGNAVVASVDEIILAPLPVPTADAGGDTTGSDPDDTPRLAARTEDASGATVVAQAAEEPAAQSNTPVEDSNSEAAGARGEGNTTVAPDDTPAGVADAPVQQDTVVIAGAAAPDVETPPGDGGGGQVGATAEVPDGDAPSIQKTPDATEAAEPLQGADDTDTAALEASDAPGATATPEPRVPASQGVAVLKSTSEGVELLQPAQQEDTSNIAIDTIGYSDTGDVQLAGRAVAGTSEVRVYLDNRIVASIPAELDGGWRGSVEQVEAGIYTLRVDEVNFAGEVTSRLETPFKREEPAILAAATDSNGGPVTAVTVQTGDTLWAIARDRYGEGLLYVRVFEANRGAIRDPDLIYPGQIFDLPGD</sequence>
<dbReference type="EMBL" id="JAHXDN010000002">
    <property type="protein sequence ID" value="MBW4707733.1"/>
    <property type="molecule type" value="Genomic_DNA"/>
</dbReference>
<feature type="compositionally biased region" description="Low complexity" evidence="1">
    <location>
        <begin position="54"/>
        <end position="107"/>
    </location>
</feature>
<organism evidence="4 5">
    <name type="scientific">Roseobacter insulae</name>
    <dbReference type="NCBI Taxonomy" id="2859783"/>
    <lineage>
        <taxon>Bacteria</taxon>
        <taxon>Pseudomonadati</taxon>
        <taxon>Pseudomonadota</taxon>
        <taxon>Alphaproteobacteria</taxon>
        <taxon>Rhodobacterales</taxon>
        <taxon>Roseobacteraceae</taxon>
        <taxon>Roseobacter</taxon>
    </lineage>
</organism>
<dbReference type="PANTHER" id="PTHR34700">
    <property type="entry name" value="POTASSIUM BINDING PROTEIN KBP"/>
    <property type="match status" value="1"/>
</dbReference>
<keyword evidence="2" id="KW-1133">Transmembrane helix</keyword>
<feature type="compositionally biased region" description="Low complexity" evidence="1">
    <location>
        <begin position="207"/>
        <end position="218"/>
    </location>
</feature>
<keyword evidence="5" id="KW-1185">Reference proteome</keyword>
<feature type="region of interest" description="Disordered" evidence="1">
    <location>
        <begin position="298"/>
        <end position="342"/>
    </location>
</feature>
<feature type="compositionally biased region" description="Low complexity" evidence="1">
    <location>
        <begin position="236"/>
        <end position="249"/>
    </location>
</feature>
<name>A0A9X1FU64_9RHOB</name>
<keyword evidence="2" id="KW-0812">Transmembrane</keyword>
<evidence type="ECO:0000313" key="4">
    <source>
        <dbReference type="EMBL" id="MBW4707733.1"/>
    </source>
</evidence>
<feature type="compositionally biased region" description="Basic and acidic residues" evidence="1">
    <location>
        <begin position="222"/>
        <end position="232"/>
    </location>
</feature>
<feature type="region of interest" description="Disordered" evidence="1">
    <location>
        <begin position="205"/>
        <end position="282"/>
    </location>
</feature>
<dbReference type="Pfam" id="PF01476">
    <property type="entry name" value="LysM"/>
    <property type="match status" value="1"/>
</dbReference>
<evidence type="ECO:0000313" key="5">
    <source>
        <dbReference type="Proteomes" id="UP001138661"/>
    </source>
</evidence>
<protein>
    <submittedName>
        <fullName evidence="4">LysM peptidoglycan-binding domain-containing protein</fullName>
    </submittedName>
</protein>
<dbReference type="Proteomes" id="UP001138661">
    <property type="component" value="Unassembled WGS sequence"/>
</dbReference>
<evidence type="ECO:0000256" key="1">
    <source>
        <dbReference type="SAM" id="MobiDB-lite"/>
    </source>
</evidence>
<evidence type="ECO:0000256" key="2">
    <source>
        <dbReference type="SAM" id="Phobius"/>
    </source>
</evidence>
<evidence type="ECO:0000259" key="3">
    <source>
        <dbReference type="PROSITE" id="PS51782"/>
    </source>
</evidence>
<feature type="region of interest" description="Disordered" evidence="1">
    <location>
        <begin position="54"/>
        <end position="116"/>
    </location>
</feature>
<accession>A0A9X1FU64</accession>
<gene>
    <name evidence="4" type="ORF">KX928_08030</name>
</gene>
<feature type="domain" description="LysM" evidence="3">
    <location>
        <begin position="496"/>
        <end position="545"/>
    </location>
</feature>
<keyword evidence="2" id="KW-0472">Membrane</keyword>
<comment type="caution">
    <text evidence="4">The sequence shown here is derived from an EMBL/GenBank/DDBJ whole genome shotgun (WGS) entry which is preliminary data.</text>
</comment>
<dbReference type="PROSITE" id="PS51782">
    <property type="entry name" value="LYSM"/>
    <property type="match status" value="1"/>
</dbReference>
<feature type="compositionally biased region" description="Polar residues" evidence="1">
    <location>
        <begin position="250"/>
        <end position="260"/>
    </location>
</feature>
<dbReference type="InterPro" id="IPR052196">
    <property type="entry name" value="Bact_Kbp"/>
</dbReference>
<dbReference type="AlphaFoldDB" id="A0A9X1FU64"/>
<proteinExistence type="predicted"/>
<dbReference type="RefSeq" id="WP_219500825.1">
    <property type="nucleotide sequence ID" value="NZ_JAHXDN010000002.1"/>
</dbReference>
<reference evidence="4" key="1">
    <citation type="submission" date="2021-07" db="EMBL/GenBank/DDBJ databases">
        <title>Roseobacter insulae sp. nov., isolated from a tidal flat.</title>
        <authorList>
            <person name="Park S."/>
            <person name="Yoon J.-H."/>
        </authorList>
    </citation>
    <scope>NUCLEOTIDE SEQUENCE</scope>
    <source>
        <strain evidence="4">YSTF-M11</strain>
    </source>
</reference>
<dbReference type="CDD" id="cd00118">
    <property type="entry name" value="LysM"/>
    <property type="match status" value="1"/>
</dbReference>
<dbReference type="InterPro" id="IPR018392">
    <property type="entry name" value="LysM"/>
</dbReference>